<dbReference type="AlphaFoldDB" id="A0A8H6YTG7"/>
<evidence type="ECO:0000313" key="2">
    <source>
        <dbReference type="Proteomes" id="UP000623467"/>
    </source>
</evidence>
<dbReference type="Proteomes" id="UP000623467">
    <property type="component" value="Unassembled WGS sequence"/>
</dbReference>
<organism evidence="1 2">
    <name type="scientific">Mycena sanguinolenta</name>
    <dbReference type="NCBI Taxonomy" id="230812"/>
    <lineage>
        <taxon>Eukaryota</taxon>
        <taxon>Fungi</taxon>
        <taxon>Dikarya</taxon>
        <taxon>Basidiomycota</taxon>
        <taxon>Agaricomycotina</taxon>
        <taxon>Agaricomycetes</taxon>
        <taxon>Agaricomycetidae</taxon>
        <taxon>Agaricales</taxon>
        <taxon>Marasmiineae</taxon>
        <taxon>Mycenaceae</taxon>
        <taxon>Mycena</taxon>
    </lineage>
</organism>
<sequence length="162" mass="18516">MYTGRLDAALGDPRPRPAPFFACMMCFAGSSPHSSRFSSSRASGVGTILTTLRPPPSPPRRPLLRVRRRGRDAVEPRRVRELWQVMVALSVDDPTLWMRSIWRGRWFGWDEAACGIGVFYVRAFFRTAVDVLPRGRCVTDPERRRRARRRLGARPSQNTYAI</sequence>
<dbReference type="EMBL" id="JACAZH010000006">
    <property type="protein sequence ID" value="KAF7366870.1"/>
    <property type="molecule type" value="Genomic_DNA"/>
</dbReference>
<gene>
    <name evidence="1" type="ORF">MSAN_00945700</name>
</gene>
<reference evidence="1" key="1">
    <citation type="submission" date="2020-05" db="EMBL/GenBank/DDBJ databases">
        <title>Mycena genomes resolve the evolution of fungal bioluminescence.</title>
        <authorList>
            <person name="Tsai I.J."/>
        </authorList>
    </citation>
    <scope>NUCLEOTIDE SEQUENCE</scope>
    <source>
        <strain evidence="1">160909Yilan</strain>
    </source>
</reference>
<proteinExistence type="predicted"/>
<keyword evidence="2" id="KW-1185">Reference proteome</keyword>
<accession>A0A8H6YTG7</accession>
<protein>
    <submittedName>
        <fullName evidence="1">Uncharacterized protein</fullName>
    </submittedName>
</protein>
<name>A0A8H6YTG7_9AGAR</name>
<evidence type="ECO:0000313" key="1">
    <source>
        <dbReference type="EMBL" id="KAF7366870.1"/>
    </source>
</evidence>
<comment type="caution">
    <text evidence="1">The sequence shown here is derived from an EMBL/GenBank/DDBJ whole genome shotgun (WGS) entry which is preliminary data.</text>
</comment>